<gene>
    <name evidence="8" type="ORF">SD77_3652</name>
</gene>
<keyword evidence="9" id="KW-1185">Reference proteome</keyword>
<dbReference type="SUPFAM" id="SSF75615">
    <property type="entry name" value="Siroheme synthase middle domains-like"/>
    <property type="match status" value="1"/>
</dbReference>
<evidence type="ECO:0000313" key="8">
    <source>
        <dbReference type="EMBL" id="KIL78851.1"/>
    </source>
</evidence>
<evidence type="ECO:0000256" key="2">
    <source>
        <dbReference type="ARBA" id="ARBA00012400"/>
    </source>
</evidence>
<dbReference type="Pfam" id="PF14824">
    <property type="entry name" value="Sirohm_synth_M"/>
    <property type="match status" value="1"/>
</dbReference>
<dbReference type="Gene3D" id="3.40.50.720">
    <property type="entry name" value="NAD(P)-binding Rossmann-like Domain"/>
    <property type="match status" value="1"/>
</dbReference>
<evidence type="ECO:0000256" key="1">
    <source>
        <dbReference type="ARBA" id="ARBA00005010"/>
    </source>
</evidence>
<evidence type="ECO:0000256" key="6">
    <source>
        <dbReference type="ARBA" id="ARBA00047561"/>
    </source>
</evidence>
<comment type="catalytic activity">
    <reaction evidence="6">
        <text>precorrin-2 + NAD(+) = sirohydrochlorin + NADH + 2 H(+)</text>
        <dbReference type="Rhea" id="RHEA:15613"/>
        <dbReference type="ChEBI" id="CHEBI:15378"/>
        <dbReference type="ChEBI" id="CHEBI:57540"/>
        <dbReference type="ChEBI" id="CHEBI:57945"/>
        <dbReference type="ChEBI" id="CHEBI:58351"/>
        <dbReference type="ChEBI" id="CHEBI:58827"/>
        <dbReference type="EC" id="1.3.1.76"/>
    </reaction>
</comment>
<keyword evidence="4" id="KW-0520">NAD</keyword>
<accession>A0ABR5AVT1</accession>
<dbReference type="InterPro" id="IPR042518">
    <property type="entry name" value="SirC_C"/>
</dbReference>
<evidence type="ECO:0000256" key="5">
    <source>
        <dbReference type="ARBA" id="ARBA00023244"/>
    </source>
</evidence>
<dbReference type="EC" id="1.3.1.76" evidence="2"/>
<evidence type="ECO:0000313" key="9">
    <source>
        <dbReference type="Proteomes" id="UP000031982"/>
    </source>
</evidence>
<dbReference type="EMBL" id="JXLP01000005">
    <property type="protein sequence ID" value="KIL78851.1"/>
    <property type="molecule type" value="Genomic_DNA"/>
</dbReference>
<keyword evidence="5" id="KW-0627">Porphyrin biosynthesis</keyword>
<sequence length="208" mass="23217">MFPIMVHLAGEKVVMVGGGEVALHKIENLRRFGLHVHVVSPVIHPGIEKLADEGVVTVIQKPVEEKDYEDAFLVMAVTDSKKVNDEVAKQAKAAGKLVVHAAQPDLGNSTIPASLQRGRLVLSVSTGGASPTLAKQIRNELAEVYDESYEDYIDFLYEVRQIVRKVEPDRTVRRHLLKIAADPIFYKDIERREGFLREIRPFAQATQP</sequence>
<dbReference type="PANTHER" id="PTHR35330">
    <property type="entry name" value="SIROHEME BIOSYNTHESIS PROTEIN MET8"/>
    <property type="match status" value="1"/>
</dbReference>
<dbReference type="InterPro" id="IPR006367">
    <property type="entry name" value="Sirohaem_synthase_N"/>
</dbReference>
<comment type="pathway">
    <text evidence="1">Porphyrin-containing compound metabolism; siroheme biosynthesis; sirohydrochlorin from precorrin-2: step 1/1.</text>
</comment>
<dbReference type="InterPro" id="IPR028161">
    <property type="entry name" value="Met8-like"/>
</dbReference>
<dbReference type="RefSeq" id="WP_041097935.1">
    <property type="nucleotide sequence ID" value="NZ_JARTHD010000031.1"/>
</dbReference>
<dbReference type="PANTHER" id="PTHR35330:SF1">
    <property type="entry name" value="SIROHEME BIOSYNTHESIS PROTEIN MET8"/>
    <property type="match status" value="1"/>
</dbReference>
<feature type="domain" description="Siroheme synthase central" evidence="7">
    <location>
        <begin position="117"/>
        <end position="142"/>
    </location>
</feature>
<dbReference type="Pfam" id="PF13241">
    <property type="entry name" value="NAD_binding_7"/>
    <property type="match status" value="1"/>
</dbReference>
<dbReference type="SUPFAM" id="SSF51735">
    <property type="entry name" value="NAD(P)-binding Rossmann-fold domains"/>
    <property type="match status" value="1"/>
</dbReference>
<protein>
    <recommendedName>
        <fullName evidence="2">precorrin-2 dehydrogenase</fullName>
        <ecNumber evidence="2">1.3.1.76</ecNumber>
    </recommendedName>
</protein>
<evidence type="ECO:0000256" key="3">
    <source>
        <dbReference type="ARBA" id="ARBA00023002"/>
    </source>
</evidence>
<evidence type="ECO:0000259" key="7">
    <source>
        <dbReference type="Pfam" id="PF14824"/>
    </source>
</evidence>
<evidence type="ECO:0000256" key="4">
    <source>
        <dbReference type="ARBA" id="ARBA00023027"/>
    </source>
</evidence>
<keyword evidence="3" id="KW-0560">Oxidoreductase</keyword>
<dbReference type="Pfam" id="PF22440">
    <property type="entry name" value="SirC_C"/>
    <property type="match status" value="1"/>
</dbReference>
<dbReference type="InterPro" id="IPR036291">
    <property type="entry name" value="NAD(P)-bd_dom_sf"/>
</dbReference>
<dbReference type="Gene3D" id="1.10.8.610">
    <property type="entry name" value="SirC, precorrin-2 dehydrogenase, C-terminal helical domain-like"/>
    <property type="match status" value="1"/>
</dbReference>
<proteinExistence type="predicted"/>
<comment type="caution">
    <text evidence="8">The sequence shown here is derived from an EMBL/GenBank/DDBJ whole genome shotgun (WGS) entry which is preliminary data.</text>
</comment>
<reference evidence="8 9" key="1">
    <citation type="submission" date="2015-01" db="EMBL/GenBank/DDBJ databases">
        <title>Genome Assembly of Bacillus badius MTCC 1458.</title>
        <authorList>
            <person name="Verma A."/>
            <person name="Khatri I."/>
            <person name="Mual P."/>
            <person name="Subramanian S."/>
            <person name="Krishnamurthi S."/>
        </authorList>
    </citation>
    <scope>NUCLEOTIDE SEQUENCE [LARGE SCALE GENOMIC DNA]</scope>
    <source>
        <strain evidence="8 9">MTCC 1458</strain>
    </source>
</reference>
<dbReference type="NCBIfam" id="TIGR01470">
    <property type="entry name" value="cysG_Nterm"/>
    <property type="match status" value="1"/>
</dbReference>
<dbReference type="InterPro" id="IPR028281">
    <property type="entry name" value="Sirohaem_synthase_central"/>
</dbReference>
<organism evidence="8 9">
    <name type="scientific">Bacillus badius</name>
    <dbReference type="NCBI Taxonomy" id="1455"/>
    <lineage>
        <taxon>Bacteria</taxon>
        <taxon>Bacillati</taxon>
        <taxon>Bacillota</taxon>
        <taxon>Bacilli</taxon>
        <taxon>Bacillales</taxon>
        <taxon>Bacillaceae</taxon>
        <taxon>Pseudobacillus</taxon>
    </lineage>
</organism>
<dbReference type="Proteomes" id="UP000031982">
    <property type="component" value="Unassembled WGS sequence"/>
</dbReference>
<name>A0ABR5AVT1_BACBA</name>